<protein>
    <submittedName>
        <fullName evidence="1">Uncharacterized protein</fullName>
    </submittedName>
</protein>
<evidence type="ECO:0000313" key="2">
    <source>
        <dbReference type="Proteomes" id="UP000003477"/>
    </source>
</evidence>
<sequence>MNFLAYFHFSLIFSKELPRAIAFVGWVKERNPTNTYVWLK</sequence>
<gene>
    <name evidence="1" type="ORF">CWATWH0003_1118</name>
</gene>
<comment type="caution">
    <text evidence="1">The sequence shown here is derived from an EMBL/GenBank/DDBJ whole genome shotgun (WGS) entry which is preliminary data.</text>
</comment>
<dbReference type="EMBL" id="AESD01000178">
    <property type="protein sequence ID" value="EHJ14205.1"/>
    <property type="molecule type" value="Genomic_DNA"/>
</dbReference>
<proteinExistence type="predicted"/>
<dbReference type="PATRIC" id="fig|423471.3.peg.1034"/>
<dbReference type="AlphaFoldDB" id="G5J0T0"/>
<dbReference type="Proteomes" id="UP000003477">
    <property type="component" value="Unassembled WGS sequence"/>
</dbReference>
<accession>G5J0T0</accession>
<organism evidence="1 2">
    <name type="scientific">Crocosphaera watsonii WH 0003</name>
    <dbReference type="NCBI Taxonomy" id="423471"/>
    <lineage>
        <taxon>Bacteria</taxon>
        <taxon>Bacillati</taxon>
        <taxon>Cyanobacteriota</taxon>
        <taxon>Cyanophyceae</taxon>
        <taxon>Oscillatoriophycideae</taxon>
        <taxon>Chroococcales</taxon>
        <taxon>Aphanothecaceae</taxon>
        <taxon>Crocosphaera</taxon>
    </lineage>
</organism>
<reference evidence="1 2" key="1">
    <citation type="journal article" date="2011" name="Front. Microbiol.">
        <title>Two Strains of Crocosphaera watsonii with Highly Conserved Genomes are Distinguished by Strain-Specific Features.</title>
        <authorList>
            <person name="Bench S.R."/>
            <person name="Ilikchyan I.N."/>
            <person name="Tripp H.J."/>
            <person name="Zehr J.P."/>
        </authorList>
    </citation>
    <scope>NUCLEOTIDE SEQUENCE [LARGE SCALE GENOMIC DNA]</scope>
    <source>
        <strain evidence="1 2">WH 0003</strain>
    </source>
</reference>
<name>G5J0T0_CROWT</name>
<evidence type="ECO:0000313" key="1">
    <source>
        <dbReference type="EMBL" id="EHJ14205.1"/>
    </source>
</evidence>